<evidence type="ECO:0000256" key="7">
    <source>
        <dbReference type="ARBA" id="ARBA00022843"/>
    </source>
</evidence>
<evidence type="ECO:0000256" key="6">
    <source>
        <dbReference type="ARBA" id="ARBA00022833"/>
    </source>
</evidence>
<dbReference type="GO" id="GO:0000463">
    <property type="term" value="P:maturation of LSU-rRNA from tricistronic rRNA transcript (SSU-rRNA, 5.8S rRNA, LSU-rRNA)"/>
    <property type="evidence" value="ECO:0007669"/>
    <property type="project" value="TreeGrafter"/>
</dbReference>
<comment type="function">
    <text evidence="8">Required for box C/D snoRNAs accumulation involved in snoRNA processing, snoRNA transport to the nucleolus and ribosome biogenesis.</text>
</comment>
<dbReference type="FunFam" id="3.30.60.190:FF:000001">
    <property type="entry name" value="box C/D snoRNA protein 1"/>
    <property type="match status" value="1"/>
</dbReference>
<protein>
    <recommendedName>
        <fullName evidence="11">Box C/D snoRNA protein 1</fullName>
    </recommendedName>
    <alternativeName>
        <fullName evidence="12">Zinc finger HIT domain-containing protein 6</fullName>
    </alternativeName>
</protein>
<evidence type="ECO:0000256" key="13">
    <source>
        <dbReference type="PROSITE-ProRule" id="PRU00453"/>
    </source>
</evidence>
<evidence type="ECO:0000256" key="9">
    <source>
        <dbReference type="ARBA" id="ARBA00049654"/>
    </source>
</evidence>
<dbReference type="PROSITE" id="PS51083">
    <property type="entry name" value="ZF_HIT"/>
    <property type="match status" value="1"/>
</dbReference>
<dbReference type="GO" id="GO:0008270">
    <property type="term" value="F:zinc ion binding"/>
    <property type="evidence" value="ECO:0007669"/>
    <property type="project" value="UniProtKB-UniRule"/>
</dbReference>
<dbReference type="PANTHER" id="PTHR13483:SF3">
    <property type="entry name" value="BOX C_D SNORNA PROTEIN 1"/>
    <property type="match status" value="1"/>
</dbReference>
<dbReference type="SUPFAM" id="SSF144232">
    <property type="entry name" value="HIT/MYND zinc finger-like"/>
    <property type="match status" value="1"/>
</dbReference>
<dbReference type="GO" id="GO:0005634">
    <property type="term" value="C:nucleus"/>
    <property type="evidence" value="ECO:0007669"/>
    <property type="project" value="TreeGrafter"/>
</dbReference>
<evidence type="ECO:0000256" key="8">
    <source>
        <dbReference type="ARBA" id="ARBA00049598"/>
    </source>
</evidence>
<evidence type="ECO:0000256" key="5">
    <source>
        <dbReference type="ARBA" id="ARBA00022771"/>
    </source>
</evidence>
<comment type="subunit">
    <text evidence="10">Interacts with FBL, SNU13, NOP58, NUFIP1, RUVBL1, RUVBL2 and TAF9. Interacts (via HIT-type zinc finger) with the RUVBL1/RUVBL2 complex in the presence of ADP.</text>
</comment>
<feature type="compositionally biased region" description="Polar residues" evidence="14">
    <location>
        <begin position="21"/>
        <end position="31"/>
    </location>
</feature>
<keyword evidence="4" id="KW-0479">Metal-binding</keyword>
<evidence type="ECO:0000313" key="16">
    <source>
        <dbReference type="EMBL" id="CAD9664727.1"/>
    </source>
</evidence>
<name>A0A7S2R9K0_9STRA</name>
<dbReference type="PANTHER" id="PTHR13483">
    <property type="entry name" value="BOX C_D SNORNA PROTEIN 1-RELATED"/>
    <property type="match status" value="1"/>
</dbReference>
<dbReference type="CDD" id="cd23023">
    <property type="entry name" value="zf-HIT_BCD1"/>
    <property type="match status" value="1"/>
</dbReference>
<evidence type="ECO:0000259" key="15">
    <source>
        <dbReference type="PROSITE" id="PS51083"/>
    </source>
</evidence>
<evidence type="ECO:0000256" key="3">
    <source>
        <dbReference type="ARBA" id="ARBA00022553"/>
    </source>
</evidence>
<dbReference type="InterPro" id="IPR007529">
    <property type="entry name" value="Znf_HIT"/>
</dbReference>
<dbReference type="AlphaFoldDB" id="A0A7S2R9K0"/>
<keyword evidence="6" id="KW-0862">Zinc</keyword>
<dbReference type="InterPro" id="IPR057721">
    <property type="entry name" value="BCD1_alpha/beta"/>
</dbReference>
<evidence type="ECO:0000256" key="11">
    <source>
        <dbReference type="ARBA" id="ARBA00068630"/>
    </source>
</evidence>
<keyword evidence="3" id="KW-0597">Phosphoprotein</keyword>
<dbReference type="EMBL" id="HBHK01001825">
    <property type="protein sequence ID" value="CAD9664727.1"/>
    <property type="molecule type" value="Transcribed_RNA"/>
</dbReference>
<dbReference type="Gene3D" id="3.30.60.190">
    <property type="match status" value="1"/>
</dbReference>
<dbReference type="GO" id="GO:0000492">
    <property type="term" value="P:box C/D snoRNP assembly"/>
    <property type="evidence" value="ECO:0007669"/>
    <property type="project" value="TreeGrafter"/>
</dbReference>
<dbReference type="GO" id="GO:0070761">
    <property type="term" value="C:pre-snoRNP complex"/>
    <property type="evidence" value="ECO:0007669"/>
    <property type="project" value="TreeGrafter"/>
</dbReference>
<reference evidence="16" key="1">
    <citation type="submission" date="2021-01" db="EMBL/GenBank/DDBJ databases">
        <authorList>
            <person name="Corre E."/>
            <person name="Pelletier E."/>
            <person name="Niang G."/>
            <person name="Scheremetjew M."/>
            <person name="Finn R."/>
            <person name="Kale V."/>
            <person name="Holt S."/>
            <person name="Cochrane G."/>
            <person name="Meng A."/>
            <person name="Brown T."/>
            <person name="Cohen L."/>
        </authorList>
    </citation>
    <scope>NUCLEOTIDE SEQUENCE</scope>
    <source>
        <strain evidence="16">NY070348D</strain>
    </source>
</reference>
<keyword evidence="1" id="KW-1017">Isopeptide bond</keyword>
<keyword evidence="2" id="KW-0690">Ribosome biogenesis</keyword>
<evidence type="ECO:0000256" key="1">
    <source>
        <dbReference type="ARBA" id="ARBA00022499"/>
    </source>
</evidence>
<keyword evidence="5 13" id="KW-0863">Zinc-finger</keyword>
<dbReference type="Pfam" id="PF25790">
    <property type="entry name" value="BCD1"/>
    <property type="match status" value="1"/>
</dbReference>
<sequence length="319" mass="35965">MSGSEREVFGIGDADGVNEGSHVQVSRQSTGEVVDERSRLAEEQGADSAGRNGSVETTSVAGCTSEDDAREKEEGGDDKNEPCNSLCAVCDKVEYKYRCPRCSTQTCSLHCVKKHKETTGCSGVRDKTKFVDIKEFSDKTLRSDLRFLEEVEREADSAKRDISSVGADMNDKSRHTKRSRNSFYKLPRRLQELVKQAEFRGVELLLMPNGMTRRKENTTYFERKSQEFNWCVEWCTLKDGEMTRIAFLERVPDKNTLIEALELALKVEDNRKLRAFKTSKSFTIKTRDGTKQVDGVMTLAECLKGCTVVEFPVIVCNSE</sequence>
<evidence type="ECO:0000256" key="12">
    <source>
        <dbReference type="ARBA" id="ARBA00077531"/>
    </source>
</evidence>
<feature type="domain" description="HIT-type" evidence="15">
    <location>
        <begin position="87"/>
        <end position="121"/>
    </location>
</feature>
<evidence type="ECO:0000256" key="14">
    <source>
        <dbReference type="SAM" id="MobiDB-lite"/>
    </source>
</evidence>
<dbReference type="InterPro" id="IPR051639">
    <property type="entry name" value="BCD1"/>
</dbReference>
<evidence type="ECO:0000256" key="10">
    <source>
        <dbReference type="ARBA" id="ARBA00061949"/>
    </source>
</evidence>
<keyword evidence="7" id="KW-0832">Ubl conjugation</keyword>
<gene>
    <name evidence="16" type="ORF">QSP1433_LOCUS1119</name>
</gene>
<accession>A0A7S2R9K0</accession>
<comment type="similarity">
    <text evidence="9">Belongs to the BCD1 family.</text>
</comment>
<proteinExistence type="inferred from homology"/>
<dbReference type="GO" id="GO:0048254">
    <property type="term" value="P:snoRNA localization"/>
    <property type="evidence" value="ECO:0007669"/>
    <property type="project" value="TreeGrafter"/>
</dbReference>
<evidence type="ECO:0000256" key="4">
    <source>
        <dbReference type="ARBA" id="ARBA00022723"/>
    </source>
</evidence>
<dbReference type="Pfam" id="PF04438">
    <property type="entry name" value="zf-HIT"/>
    <property type="match status" value="1"/>
</dbReference>
<organism evidence="16">
    <name type="scientific">Mucochytrium quahogii</name>
    <dbReference type="NCBI Taxonomy" id="96639"/>
    <lineage>
        <taxon>Eukaryota</taxon>
        <taxon>Sar</taxon>
        <taxon>Stramenopiles</taxon>
        <taxon>Bigyra</taxon>
        <taxon>Labyrinthulomycetes</taxon>
        <taxon>Thraustochytrida</taxon>
        <taxon>Thraustochytriidae</taxon>
        <taxon>Mucochytrium</taxon>
    </lineage>
</organism>
<feature type="compositionally biased region" description="Basic and acidic residues" evidence="14">
    <location>
        <begin position="67"/>
        <end position="80"/>
    </location>
</feature>
<feature type="region of interest" description="Disordered" evidence="14">
    <location>
        <begin position="1"/>
        <end position="80"/>
    </location>
</feature>
<evidence type="ECO:0000256" key="2">
    <source>
        <dbReference type="ARBA" id="ARBA00022517"/>
    </source>
</evidence>